<dbReference type="InterPro" id="IPR010982">
    <property type="entry name" value="Lambda_DNA-bd_dom_sf"/>
</dbReference>
<dbReference type="Pfam" id="PF01381">
    <property type="entry name" value="HTH_3"/>
    <property type="match status" value="1"/>
</dbReference>
<evidence type="ECO:0000313" key="2">
    <source>
        <dbReference type="EMBL" id="MBP0466667.1"/>
    </source>
</evidence>
<proteinExistence type="predicted"/>
<reference evidence="2 3" key="1">
    <citation type="submission" date="2021-03" db="EMBL/GenBank/DDBJ databases">
        <authorList>
            <person name="So Y."/>
        </authorList>
    </citation>
    <scope>NUCLEOTIDE SEQUENCE [LARGE SCALE GENOMIC DNA]</scope>
    <source>
        <strain evidence="2 3">PWR1</strain>
    </source>
</reference>
<accession>A0ABS4AZ60</accession>
<dbReference type="Pfam" id="PF17765">
    <property type="entry name" value="MLTR_LBD"/>
    <property type="match status" value="1"/>
</dbReference>
<dbReference type="EMBL" id="JAGIYZ010000033">
    <property type="protein sequence ID" value="MBP0466667.1"/>
    <property type="molecule type" value="Genomic_DNA"/>
</dbReference>
<organism evidence="2 3">
    <name type="scientific">Roseomonas nitratireducens</name>
    <dbReference type="NCBI Taxonomy" id="2820810"/>
    <lineage>
        <taxon>Bacteria</taxon>
        <taxon>Pseudomonadati</taxon>
        <taxon>Pseudomonadota</taxon>
        <taxon>Alphaproteobacteria</taxon>
        <taxon>Acetobacterales</taxon>
        <taxon>Roseomonadaceae</taxon>
        <taxon>Roseomonas</taxon>
    </lineage>
</organism>
<dbReference type="SUPFAM" id="SSF47413">
    <property type="entry name" value="lambda repressor-like DNA-binding domains"/>
    <property type="match status" value="1"/>
</dbReference>
<gene>
    <name evidence="2" type="ORF">J5Y09_22250</name>
</gene>
<sequence length="265" mass="29129">MRRMSDFGPMLREWRTRRRRSQLDLALEAEISQRHLSFVESGRARPSREMVLRLAEHLSVPLRARNALLVAAGHAPEYGERAIDDPALRPAMEAVRMILAGHEPYPALAVDRHWTLVAANRIAARLMDGVAPALATPPVNVLRLSLHPEGLAPRIANLRAWKTHILDRLRRDAEVSADPALLALMEEVARYPAGQDPPPGMAERERALIAMPLRLRAPGGGELAFIGTTTVFGTATDVMLAELTLETFFPADEETAAALRAMAAA</sequence>
<dbReference type="Proteomes" id="UP000680815">
    <property type="component" value="Unassembled WGS sequence"/>
</dbReference>
<evidence type="ECO:0000313" key="3">
    <source>
        <dbReference type="Proteomes" id="UP000680815"/>
    </source>
</evidence>
<keyword evidence="3" id="KW-1185">Reference proteome</keyword>
<evidence type="ECO:0000259" key="1">
    <source>
        <dbReference type="PROSITE" id="PS50943"/>
    </source>
</evidence>
<dbReference type="PANTHER" id="PTHR35010:SF4">
    <property type="entry name" value="BLL5781 PROTEIN"/>
    <property type="match status" value="1"/>
</dbReference>
<dbReference type="InterPro" id="IPR041413">
    <property type="entry name" value="MLTR_LBD"/>
</dbReference>
<comment type="caution">
    <text evidence="2">The sequence shown here is derived from an EMBL/GenBank/DDBJ whole genome shotgun (WGS) entry which is preliminary data.</text>
</comment>
<dbReference type="CDD" id="cd00093">
    <property type="entry name" value="HTH_XRE"/>
    <property type="match status" value="1"/>
</dbReference>
<name>A0ABS4AZ60_9PROT</name>
<dbReference type="Gene3D" id="1.10.260.40">
    <property type="entry name" value="lambda repressor-like DNA-binding domains"/>
    <property type="match status" value="1"/>
</dbReference>
<dbReference type="PROSITE" id="PS50943">
    <property type="entry name" value="HTH_CROC1"/>
    <property type="match status" value="1"/>
</dbReference>
<protein>
    <submittedName>
        <fullName evidence="2">Helix-turn-helix transcriptional regulator</fullName>
    </submittedName>
</protein>
<feature type="domain" description="HTH cro/C1-type" evidence="1">
    <location>
        <begin position="11"/>
        <end position="65"/>
    </location>
</feature>
<dbReference type="PANTHER" id="PTHR35010">
    <property type="entry name" value="BLL4672 PROTEIN-RELATED"/>
    <property type="match status" value="1"/>
</dbReference>
<dbReference type="SMART" id="SM00530">
    <property type="entry name" value="HTH_XRE"/>
    <property type="match status" value="1"/>
</dbReference>
<dbReference type="Gene3D" id="3.30.450.180">
    <property type="match status" value="1"/>
</dbReference>
<dbReference type="InterPro" id="IPR001387">
    <property type="entry name" value="Cro/C1-type_HTH"/>
</dbReference>